<organism evidence="3 4">
    <name type="scientific">Pseudomonas veronii</name>
    <dbReference type="NCBI Taxonomy" id="76761"/>
    <lineage>
        <taxon>Bacteria</taxon>
        <taxon>Pseudomonadati</taxon>
        <taxon>Pseudomonadota</taxon>
        <taxon>Gammaproteobacteria</taxon>
        <taxon>Pseudomonadales</taxon>
        <taxon>Pseudomonadaceae</taxon>
        <taxon>Pseudomonas</taxon>
    </lineage>
</organism>
<dbReference type="InterPro" id="IPR053861">
    <property type="entry name" value="Phage_Mu_Gp45_N"/>
</dbReference>
<reference evidence="3 4" key="1">
    <citation type="submission" date="2019-09" db="EMBL/GenBank/DDBJ databases">
        <title>Genomic sequencing of 4 copper resistant soil isolates.</title>
        <authorList>
            <person name="Havryliuk O."/>
        </authorList>
    </citation>
    <scope>NUCLEOTIDE SEQUENCE [LARGE SCALE GENOMIC DNA]</scope>
    <source>
        <strain evidence="3 4">UKR4</strain>
    </source>
</reference>
<evidence type="ECO:0000256" key="1">
    <source>
        <dbReference type="SAM" id="MobiDB-lite"/>
    </source>
</evidence>
<dbReference type="InterPro" id="IPR014462">
    <property type="entry name" value="Phage_Mu_Gp45"/>
</dbReference>
<dbReference type="AlphaFoldDB" id="A0A5M8EP33"/>
<comment type="caution">
    <text evidence="3">The sequence shown here is derived from an EMBL/GenBank/DDBJ whole genome shotgun (WGS) entry which is preliminary data.</text>
</comment>
<sequence length="186" mass="20337">MSVMAQLVRDQVWRAMSKVRQAFRATAVSNTHGALIGVELQGLAGESVSAELAQHYGYSSAPLPGAEYVVIPIGGNSSHCVVVASEDGRYRINLKDGEVSLYTDEGDYVHMKRGRVIEVVTDELLFKVKNKVRFETPVVEMSGDLHLEGSIKADGEIEDHTRSMQADRAIYNQHDHGGGPKPSQSQ</sequence>
<gene>
    <name evidence="3" type="ORF">F3K53_24390</name>
</gene>
<proteinExistence type="predicted"/>
<name>A0A5M8EP33_PSEVE</name>
<dbReference type="RefSeq" id="WP_150055138.1">
    <property type="nucleotide sequence ID" value="NZ_VWXT01000446.1"/>
</dbReference>
<dbReference type="EMBL" id="VWXT01000446">
    <property type="protein sequence ID" value="KAA6172705.1"/>
    <property type="molecule type" value="Genomic_DNA"/>
</dbReference>
<protein>
    <submittedName>
        <fullName evidence="3">Baseplate assembly protein</fullName>
    </submittedName>
</protein>
<evidence type="ECO:0000313" key="3">
    <source>
        <dbReference type="EMBL" id="KAA6172705.1"/>
    </source>
</evidence>
<evidence type="ECO:0000313" key="4">
    <source>
        <dbReference type="Proteomes" id="UP000323909"/>
    </source>
</evidence>
<dbReference type="Pfam" id="PF06890">
    <property type="entry name" value="Phage_Mu_Gp45"/>
    <property type="match status" value="1"/>
</dbReference>
<feature type="region of interest" description="Disordered" evidence="1">
    <location>
        <begin position="162"/>
        <end position="186"/>
    </location>
</feature>
<evidence type="ECO:0000259" key="2">
    <source>
        <dbReference type="Pfam" id="PF06890"/>
    </source>
</evidence>
<dbReference type="PIRSF" id="PIRSF012337">
    <property type="entry name" value="gp45"/>
    <property type="match status" value="1"/>
</dbReference>
<dbReference type="Proteomes" id="UP000323909">
    <property type="component" value="Unassembled WGS sequence"/>
</dbReference>
<feature type="domain" description="Bacteriophage Mu Gp45 N-terminal" evidence="2">
    <location>
        <begin position="30"/>
        <end position="89"/>
    </location>
</feature>
<accession>A0A5M8EP33</accession>